<proteinExistence type="predicted"/>
<dbReference type="OrthoDB" id="5464618at2"/>
<name>A0A096AF43_9BACT</name>
<reference evidence="1 2" key="1">
    <citation type="submission" date="2014-07" db="EMBL/GenBank/DDBJ databases">
        <authorList>
            <person name="McCorrison J."/>
            <person name="Sanka R."/>
            <person name="Torralba M."/>
            <person name="Gillis M."/>
            <person name="Haft D.H."/>
            <person name="Methe B."/>
            <person name="Sutton G."/>
            <person name="Nelson K.E."/>
        </authorList>
    </citation>
    <scope>NUCLEOTIDE SEQUENCE [LARGE SCALE GENOMIC DNA]</scope>
    <source>
        <strain evidence="1 2">DNF00320</strain>
    </source>
</reference>
<comment type="caution">
    <text evidence="1">The sequence shown here is derived from an EMBL/GenBank/DDBJ whole genome shotgun (WGS) entry which is preliminary data.</text>
</comment>
<evidence type="ECO:0000313" key="1">
    <source>
        <dbReference type="EMBL" id="KGF45738.1"/>
    </source>
</evidence>
<dbReference type="EMBL" id="JRNQ01000004">
    <property type="protein sequence ID" value="KGF45738.1"/>
    <property type="molecule type" value="Genomic_DNA"/>
</dbReference>
<gene>
    <name evidence="1" type="ORF">HMPREF0647_01095</name>
</gene>
<organism evidence="1 2">
    <name type="scientific">Prevotella bivia DNF00320</name>
    <dbReference type="NCBI Taxonomy" id="1401068"/>
    <lineage>
        <taxon>Bacteria</taxon>
        <taxon>Pseudomonadati</taxon>
        <taxon>Bacteroidota</taxon>
        <taxon>Bacteroidia</taxon>
        <taxon>Bacteroidales</taxon>
        <taxon>Prevotellaceae</taxon>
        <taxon>Prevotella</taxon>
    </lineage>
</organism>
<accession>A0A096AF43</accession>
<protein>
    <submittedName>
        <fullName evidence="1">Uncharacterized protein</fullName>
    </submittedName>
</protein>
<evidence type="ECO:0000313" key="2">
    <source>
        <dbReference type="Proteomes" id="UP000029525"/>
    </source>
</evidence>
<sequence>MFYTLKRSCVWVRRMRYSKGFGVQSPWAYKFVREVVNNHTRYEIYNTLKHHVFGLDKRKRKLCRLYYRMAKFVNPNYVIDFHPEGTAYKAYFLAGCNKNTYRLVSNHIDREAMLAWLKEITEKTVLVRVTLEGGYDEFVNDVLDNLSATSVVIIEHIHKDKHTTQYWKQLVADSRVGVSFDLYYCGVLFLNTKMYKQNYIINF</sequence>
<dbReference type="AlphaFoldDB" id="A0A096AF43"/>
<dbReference type="Proteomes" id="UP000029525">
    <property type="component" value="Unassembled WGS sequence"/>
</dbReference>
<dbReference type="RefSeq" id="WP_004337465.1">
    <property type="nucleotide sequence ID" value="NZ_JRNQ01000004.1"/>
</dbReference>
<dbReference type="GeneID" id="78530876"/>